<organism evidence="1 2">
    <name type="scientific">Mytilus edulis</name>
    <name type="common">Blue mussel</name>
    <dbReference type="NCBI Taxonomy" id="6550"/>
    <lineage>
        <taxon>Eukaryota</taxon>
        <taxon>Metazoa</taxon>
        <taxon>Spiralia</taxon>
        <taxon>Lophotrochozoa</taxon>
        <taxon>Mollusca</taxon>
        <taxon>Bivalvia</taxon>
        <taxon>Autobranchia</taxon>
        <taxon>Pteriomorphia</taxon>
        <taxon>Mytilida</taxon>
        <taxon>Mytiloidea</taxon>
        <taxon>Mytilidae</taxon>
        <taxon>Mytilinae</taxon>
        <taxon>Mytilus</taxon>
    </lineage>
</organism>
<accession>A0A8S3T4Z1</accession>
<sequence>MEEYDTDFAQPGISVDINRNEDEDVIVKCTDDIEEKLTIRNPVATLEYNITKEDDLPVEDIESHGPLLAYTEDGFEKTHGRIRGQIFQQNQHARSRDTAHSFMEMEVLNHIISGGYFLNKEEEWVQASSDVRKLSTTKEIKSFLGQKTDGAELLTANLIKAERSPNRKVVKRDITDEIKNAALLYTTETGLIMTSYHGIKCQNGEVINQGNPVYCQDEHDSAKVYKNKID</sequence>
<evidence type="ECO:0000313" key="2">
    <source>
        <dbReference type="Proteomes" id="UP000683360"/>
    </source>
</evidence>
<proteinExistence type="predicted"/>
<evidence type="ECO:0000313" key="1">
    <source>
        <dbReference type="EMBL" id="CAG2228654.1"/>
    </source>
</evidence>
<dbReference type="OrthoDB" id="6153946at2759"/>
<dbReference type="Proteomes" id="UP000683360">
    <property type="component" value="Unassembled WGS sequence"/>
</dbReference>
<gene>
    <name evidence="1" type="ORF">MEDL_41607</name>
</gene>
<dbReference type="AlphaFoldDB" id="A0A8S3T4Z1"/>
<keyword evidence="2" id="KW-1185">Reference proteome</keyword>
<name>A0A8S3T4Z1_MYTED</name>
<reference evidence="1" key="1">
    <citation type="submission" date="2021-03" db="EMBL/GenBank/DDBJ databases">
        <authorList>
            <person name="Bekaert M."/>
        </authorList>
    </citation>
    <scope>NUCLEOTIDE SEQUENCE</scope>
</reference>
<comment type="caution">
    <text evidence="1">The sequence shown here is derived from an EMBL/GenBank/DDBJ whole genome shotgun (WGS) entry which is preliminary data.</text>
</comment>
<dbReference type="EMBL" id="CAJPWZ010001999">
    <property type="protein sequence ID" value="CAG2228654.1"/>
    <property type="molecule type" value="Genomic_DNA"/>
</dbReference>
<protein>
    <submittedName>
        <fullName evidence="1">Uncharacterized protein</fullName>
    </submittedName>
</protein>